<comment type="caution">
    <text evidence="1">The sequence shown here is derived from an EMBL/GenBank/DDBJ whole genome shotgun (WGS) entry which is preliminary data.</text>
</comment>
<sequence length="248" mass="27083">MGVSSSSPRPSSNPYEPSVPPLAATPSYDHGSGHRQFSSSYLGSESTGGAIPESDHFSSGGSHQGYGSFASHTASIHDSSGGSSVVSGLYQRAVLPWPQGPPAGPVYGIPVWEDPRHERNEWSTGLCGCLWDIPSCLLGCFCPCIAFGMNAEALDDGMTSCVAAAMVWYLLQQVTLCGCLYSCWYRKKLRSRFNLPERPLPDILVHYCCWPCAICQEYREIQHRSSGPPLLYTTPPEEQTFAERTWHA</sequence>
<proteinExistence type="predicted"/>
<gene>
    <name evidence="1" type="ORF">O6H91_13G058700</name>
</gene>
<protein>
    <submittedName>
        <fullName evidence="1">Uncharacterized protein</fullName>
    </submittedName>
</protein>
<keyword evidence="2" id="KW-1185">Reference proteome</keyword>
<dbReference type="Proteomes" id="UP001162992">
    <property type="component" value="Chromosome 13"/>
</dbReference>
<dbReference type="EMBL" id="CM055104">
    <property type="protein sequence ID" value="KAJ7533653.1"/>
    <property type="molecule type" value="Genomic_DNA"/>
</dbReference>
<reference evidence="2" key="1">
    <citation type="journal article" date="2024" name="Proc. Natl. Acad. Sci. U.S.A.">
        <title>Extraordinary preservation of gene collinearity over three hundred million years revealed in homosporous lycophytes.</title>
        <authorList>
            <person name="Li C."/>
            <person name="Wickell D."/>
            <person name="Kuo L.Y."/>
            <person name="Chen X."/>
            <person name="Nie B."/>
            <person name="Liao X."/>
            <person name="Peng D."/>
            <person name="Ji J."/>
            <person name="Jenkins J."/>
            <person name="Williams M."/>
            <person name="Shu S."/>
            <person name="Plott C."/>
            <person name="Barry K."/>
            <person name="Rajasekar S."/>
            <person name="Grimwood J."/>
            <person name="Han X."/>
            <person name="Sun S."/>
            <person name="Hou Z."/>
            <person name="He W."/>
            <person name="Dai G."/>
            <person name="Sun C."/>
            <person name="Schmutz J."/>
            <person name="Leebens-Mack J.H."/>
            <person name="Li F.W."/>
            <person name="Wang L."/>
        </authorList>
    </citation>
    <scope>NUCLEOTIDE SEQUENCE [LARGE SCALE GENOMIC DNA]</scope>
    <source>
        <strain evidence="2">cv. PW_Plant_1</strain>
    </source>
</reference>
<evidence type="ECO:0000313" key="1">
    <source>
        <dbReference type="EMBL" id="KAJ7533653.1"/>
    </source>
</evidence>
<evidence type="ECO:0000313" key="2">
    <source>
        <dbReference type="Proteomes" id="UP001162992"/>
    </source>
</evidence>
<accession>A0ACC2BV37</accession>
<name>A0ACC2BV37_DIPCM</name>
<organism evidence="1 2">
    <name type="scientific">Diphasiastrum complanatum</name>
    <name type="common">Issler's clubmoss</name>
    <name type="synonym">Lycopodium complanatum</name>
    <dbReference type="NCBI Taxonomy" id="34168"/>
    <lineage>
        <taxon>Eukaryota</taxon>
        <taxon>Viridiplantae</taxon>
        <taxon>Streptophyta</taxon>
        <taxon>Embryophyta</taxon>
        <taxon>Tracheophyta</taxon>
        <taxon>Lycopodiopsida</taxon>
        <taxon>Lycopodiales</taxon>
        <taxon>Lycopodiaceae</taxon>
        <taxon>Lycopodioideae</taxon>
        <taxon>Diphasiastrum</taxon>
    </lineage>
</organism>